<organism evidence="6 7">
    <name type="scientific">Thomasclavelia spiroformis</name>
    <dbReference type="NCBI Taxonomy" id="29348"/>
    <lineage>
        <taxon>Bacteria</taxon>
        <taxon>Bacillati</taxon>
        <taxon>Bacillota</taxon>
        <taxon>Erysipelotrichia</taxon>
        <taxon>Erysipelotrichales</taxon>
        <taxon>Coprobacillaceae</taxon>
        <taxon>Thomasclavelia</taxon>
    </lineage>
</organism>
<dbReference type="Pfam" id="PF03466">
    <property type="entry name" value="LysR_substrate"/>
    <property type="match status" value="1"/>
</dbReference>
<dbReference type="FunFam" id="1.10.10.10:FF:000001">
    <property type="entry name" value="LysR family transcriptional regulator"/>
    <property type="match status" value="1"/>
</dbReference>
<keyword evidence="4" id="KW-0804">Transcription</keyword>
<comment type="similarity">
    <text evidence="1">Belongs to the LysR transcriptional regulatory family.</text>
</comment>
<name>A0A1Y4QJP2_9FIRM</name>
<accession>A0A1Y4QJP2</accession>
<dbReference type="SUPFAM" id="SSF46785">
    <property type="entry name" value="Winged helix' DNA-binding domain"/>
    <property type="match status" value="1"/>
</dbReference>
<evidence type="ECO:0000256" key="4">
    <source>
        <dbReference type="ARBA" id="ARBA00023163"/>
    </source>
</evidence>
<dbReference type="Gene3D" id="3.40.190.290">
    <property type="match status" value="1"/>
</dbReference>
<keyword evidence="2" id="KW-0805">Transcription regulation</keyword>
<dbReference type="InterPro" id="IPR036390">
    <property type="entry name" value="WH_DNA-bd_sf"/>
</dbReference>
<dbReference type="InterPro" id="IPR005119">
    <property type="entry name" value="LysR_subst-bd"/>
</dbReference>
<dbReference type="PANTHER" id="PTHR30419">
    <property type="entry name" value="HTH-TYPE TRANSCRIPTIONAL REGULATOR YBHD"/>
    <property type="match status" value="1"/>
</dbReference>
<dbReference type="GO" id="GO:0005829">
    <property type="term" value="C:cytosol"/>
    <property type="evidence" value="ECO:0007669"/>
    <property type="project" value="TreeGrafter"/>
</dbReference>
<gene>
    <name evidence="6" type="ORF">B5E91_05720</name>
</gene>
<comment type="caution">
    <text evidence="6">The sequence shown here is derived from an EMBL/GenBank/DDBJ whole genome shotgun (WGS) entry which is preliminary data.</text>
</comment>
<evidence type="ECO:0000259" key="5">
    <source>
        <dbReference type="PROSITE" id="PS50931"/>
    </source>
</evidence>
<sequence>MEIRVLKYFLMVAREENITRAASLLHITQPTLSRQLIQLEEELGVTLFLRNKHRITLTEDGMLLRRRAEEIVSLSKKIKEDLSNKSKELTGKICIGSGELKSSQFLAELINSFHQQHPLVKFEIYSGNSDNIKERIDNGLLDIGLLQEPVDIAKYSFARTPFKERWGILVNESCNLSKKNLIKPEDLVNVPVIMPQRELIQNELKNWFGDYADQIESVASGNLLYNQAALARCHMGCIITLELNCTYDDLRFVPFSPKLESGTVLVWKKTQFFSPAATAFIQFSRNYIKNINNTL</sequence>
<dbReference type="InterPro" id="IPR036388">
    <property type="entry name" value="WH-like_DNA-bd_sf"/>
</dbReference>
<dbReference type="RefSeq" id="WP_087255955.1">
    <property type="nucleotide sequence ID" value="NZ_JBKTEH010000003.1"/>
</dbReference>
<dbReference type="PROSITE" id="PS50931">
    <property type="entry name" value="HTH_LYSR"/>
    <property type="match status" value="1"/>
</dbReference>
<dbReference type="GO" id="GO:0003677">
    <property type="term" value="F:DNA binding"/>
    <property type="evidence" value="ECO:0007669"/>
    <property type="project" value="UniProtKB-KW"/>
</dbReference>
<protein>
    <submittedName>
        <fullName evidence="6">LysR family transcriptional regulator</fullName>
    </submittedName>
</protein>
<dbReference type="PRINTS" id="PR00039">
    <property type="entry name" value="HTHLYSR"/>
</dbReference>
<dbReference type="PANTHER" id="PTHR30419:SF8">
    <property type="entry name" value="NITROGEN ASSIMILATION TRANSCRIPTIONAL ACTIVATOR-RELATED"/>
    <property type="match status" value="1"/>
</dbReference>
<keyword evidence="3" id="KW-0238">DNA-binding</keyword>
<dbReference type="InterPro" id="IPR050950">
    <property type="entry name" value="HTH-type_LysR_regulators"/>
</dbReference>
<dbReference type="SUPFAM" id="SSF53850">
    <property type="entry name" value="Periplasmic binding protein-like II"/>
    <property type="match status" value="1"/>
</dbReference>
<dbReference type="Gene3D" id="1.10.10.10">
    <property type="entry name" value="Winged helix-like DNA-binding domain superfamily/Winged helix DNA-binding domain"/>
    <property type="match status" value="1"/>
</dbReference>
<evidence type="ECO:0000313" key="7">
    <source>
        <dbReference type="Proteomes" id="UP000196258"/>
    </source>
</evidence>
<evidence type="ECO:0000256" key="3">
    <source>
        <dbReference type="ARBA" id="ARBA00023125"/>
    </source>
</evidence>
<evidence type="ECO:0000256" key="1">
    <source>
        <dbReference type="ARBA" id="ARBA00009437"/>
    </source>
</evidence>
<dbReference type="AlphaFoldDB" id="A0A1Y4QJP2"/>
<feature type="domain" description="HTH lysR-type" evidence="5">
    <location>
        <begin position="1"/>
        <end position="58"/>
    </location>
</feature>
<proteinExistence type="inferred from homology"/>
<dbReference type="Pfam" id="PF00126">
    <property type="entry name" value="HTH_1"/>
    <property type="match status" value="1"/>
</dbReference>
<dbReference type="GO" id="GO:0003700">
    <property type="term" value="F:DNA-binding transcription factor activity"/>
    <property type="evidence" value="ECO:0007669"/>
    <property type="project" value="InterPro"/>
</dbReference>
<dbReference type="EMBL" id="NFLB01000005">
    <property type="protein sequence ID" value="OUQ05515.1"/>
    <property type="molecule type" value="Genomic_DNA"/>
</dbReference>
<evidence type="ECO:0000256" key="2">
    <source>
        <dbReference type="ARBA" id="ARBA00023015"/>
    </source>
</evidence>
<dbReference type="Proteomes" id="UP000196258">
    <property type="component" value="Unassembled WGS sequence"/>
</dbReference>
<dbReference type="CDD" id="cd05466">
    <property type="entry name" value="PBP2_LTTR_substrate"/>
    <property type="match status" value="1"/>
</dbReference>
<reference evidence="7" key="1">
    <citation type="submission" date="2017-04" db="EMBL/GenBank/DDBJ databases">
        <title>Function of individual gut microbiota members based on whole genome sequencing of pure cultures obtained from chicken caecum.</title>
        <authorList>
            <person name="Medvecky M."/>
            <person name="Cejkova D."/>
            <person name="Polansky O."/>
            <person name="Karasova D."/>
            <person name="Kubasova T."/>
            <person name="Cizek A."/>
            <person name="Rychlik I."/>
        </authorList>
    </citation>
    <scope>NUCLEOTIDE SEQUENCE [LARGE SCALE GENOMIC DNA]</scope>
    <source>
        <strain evidence="7">An149</strain>
    </source>
</reference>
<dbReference type="InterPro" id="IPR000847">
    <property type="entry name" value="LysR_HTH_N"/>
</dbReference>
<evidence type="ECO:0000313" key="6">
    <source>
        <dbReference type="EMBL" id="OUQ05515.1"/>
    </source>
</evidence>